<reference evidence="4" key="1">
    <citation type="submission" date="2016-10" db="EMBL/GenBank/DDBJ databases">
        <title>Sequence of Gallionella enrichment culture.</title>
        <authorList>
            <person name="Poehlein A."/>
            <person name="Muehling M."/>
            <person name="Daniel R."/>
        </authorList>
    </citation>
    <scope>NUCLEOTIDE SEQUENCE</scope>
</reference>
<evidence type="ECO:0000313" key="4">
    <source>
        <dbReference type="EMBL" id="OIR11655.1"/>
    </source>
</evidence>
<keyword evidence="2" id="KW-0186">Copper</keyword>
<gene>
    <name evidence="4" type="ORF">GALL_65110</name>
</gene>
<dbReference type="AlphaFoldDB" id="A0A1J5ST43"/>
<dbReference type="EMBL" id="MLJW01000019">
    <property type="protein sequence ID" value="OIR11655.1"/>
    <property type="molecule type" value="Genomic_DNA"/>
</dbReference>
<name>A0A1J5ST43_9ZZZZ</name>
<comment type="similarity">
    <text evidence="1">Belongs to the SCO1/2 family.</text>
</comment>
<sequence length="195" mass="21468">MSLHKLLLFSLLSLLAACGEQTLPSPFQASDVSAKYAQADFHLNDAAGKPVSLEDFRGKVVVLFFGYTHCPQVCPTELADLAQMMRTLGKDADRVQVLFITLDPERDTPDLLAKYPAAFYPTFKGLSGDSAAIAQAAKAFGVTYEKHANKNGGYDLDHSAGTYFIAPRGRPILLSPFWQHSDTWVQDVRLLLAFR</sequence>
<dbReference type="FunFam" id="3.40.30.10:FF:000013">
    <property type="entry name" value="Blast:Protein SCO1 homolog, mitochondrial"/>
    <property type="match status" value="1"/>
</dbReference>
<feature type="domain" description="Thioredoxin" evidence="3">
    <location>
        <begin position="32"/>
        <end position="193"/>
    </location>
</feature>
<dbReference type="Pfam" id="PF02630">
    <property type="entry name" value="SCO1-SenC"/>
    <property type="match status" value="1"/>
</dbReference>
<dbReference type="PANTHER" id="PTHR12151">
    <property type="entry name" value="ELECTRON TRANSPORT PROTIN SCO1/SENC FAMILY MEMBER"/>
    <property type="match status" value="1"/>
</dbReference>
<dbReference type="InterPro" id="IPR013766">
    <property type="entry name" value="Thioredoxin_domain"/>
</dbReference>
<dbReference type="Gene3D" id="3.40.30.10">
    <property type="entry name" value="Glutaredoxin"/>
    <property type="match status" value="1"/>
</dbReference>
<evidence type="ECO:0000256" key="2">
    <source>
        <dbReference type="ARBA" id="ARBA00023008"/>
    </source>
</evidence>
<comment type="caution">
    <text evidence="4">The sequence shown here is derived from an EMBL/GenBank/DDBJ whole genome shotgun (WGS) entry which is preliminary data.</text>
</comment>
<dbReference type="PROSITE" id="PS51257">
    <property type="entry name" value="PROKAR_LIPOPROTEIN"/>
    <property type="match status" value="1"/>
</dbReference>
<accession>A0A1J5ST43</accession>
<proteinExistence type="inferred from homology"/>
<organism evidence="4">
    <name type="scientific">mine drainage metagenome</name>
    <dbReference type="NCBI Taxonomy" id="410659"/>
    <lineage>
        <taxon>unclassified sequences</taxon>
        <taxon>metagenomes</taxon>
        <taxon>ecological metagenomes</taxon>
    </lineage>
</organism>
<protein>
    <recommendedName>
        <fullName evidence="3">Thioredoxin domain-containing protein</fullName>
    </recommendedName>
</protein>
<dbReference type="SUPFAM" id="SSF52833">
    <property type="entry name" value="Thioredoxin-like"/>
    <property type="match status" value="1"/>
</dbReference>
<evidence type="ECO:0000259" key="3">
    <source>
        <dbReference type="PROSITE" id="PS51352"/>
    </source>
</evidence>
<dbReference type="InterPro" id="IPR036249">
    <property type="entry name" value="Thioredoxin-like_sf"/>
</dbReference>
<evidence type="ECO:0000256" key="1">
    <source>
        <dbReference type="ARBA" id="ARBA00010996"/>
    </source>
</evidence>
<dbReference type="PANTHER" id="PTHR12151:SF25">
    <property type="entry name" value="LINALOOL DEHYDRATASE_ISOMERASE DOMAIN-CONTAINING PROTEIN"/>
    <property type="match status" value="1"/>
</dbReference>
<dbReference type="InterPro" id="IPR003782">
    <property type="entry name" value="SCO1/SenC"/>
</dbReference>
<dbReference type="CDD" id="cd02968">
    <property type="entry name" value="SCO"/>
    <property type="match status" value="1"/>
</dbReference>
<dbReference type="PROSITE" id="PS51352">
    <property type="entry name" value="THIOREDOXIN_2"/>
    <property type="match status" value="1"/>
</dbReference>